<gene>
    <name evidence="6" type="ORF">Cvel_33713</name>
</gene>
<keyword evidence="1" id="KW-0808">Transferase</keyword>
<organism evidence="6">
    <name type="scientific">Chromera velia CCMP2878</name>
    <dbReference type="NCBI Taxonomy" id="1169474"/>
    <lineage>
        <taxon>Eukaryota</taxon>
        <taxon>Sar</taxon>
        <taxon>Alveolata</taxon>
        <taxon>Colpodellida</taxon>
        <taxon>Chromeraceae</taxon>
        <taxon>Chromera</taxon>
    </lineage>
</organism>
<dbReference type="PROSITE" id="PS51545">
    <property type="entry name" value="PIK_HELICAL"/>
    <property type="match status" value="1"/>
</dbReference>
<evidence type="ECO:0000256" key="3">
    <source>
        <dbReference type="SAM" id="MobiDB-lite"/>
    </source>
</evidence>
<dbReference type="VEuPathDB" id="CryptoDB:Cvel_33713"/>
<keyword evidence="2" id="KW-0418">Kinase</keyword>
<feature type="domain" description="PIK helical" evidence="5">
    <location>
        <begin position="1"/>
        <end position="221"/>
    </location>
</feature>
<dbReference type="PANTHER" id="PTHR10048">
    <property type="entry name" value="PHOSPHATIDYLINOSITOL KINASE"/>
    <property type="match status" value="1"/>
</dbReference>
<protein>
    <recommendedName>
        <fullName evidence="7">PI3K/PI4K catalytic domain-containing protein</fullName>
    </recommendedName>
</protein>
<evidence type="ECO:0000259" key="4">
    <source>
        <dbReference type="PROSITE" id="PS50290"/>
    </source>
</evidence>
<dbReference type="GO" id="GO:0005737">
    <property type="term" value="C:cytoplasm"/>
    <property type="evidence" value="ECO:0007669"/>
    <property type="project" value="TreeGrafter"/>
</dbReference>
<accession>A0A0G4HYU9</accession>
<feature type="non-terminal residue" evidence="6">
    <location>
        <position position="1"/>
    </location>
</feature>
<reference evidence="6" key="1">
    <citation type="submission" date="2014-11" db="EMBL/GenBank/DDBJ databases">
        <authorList>
            <person name="Otto D Thomas"/>
            <person name="Naeem Raeece"/>
        </authorList>
    </citation>
    <scope>NUCLEOTIDE SEQUENCE</scope>
</reference>
<dbReference type="GO" id="GO:0005942">
    <property type="term" value="C:phosphatidylinositol 3-kinase complex"/>
    <property type="evidence" value="ECO:0007669"/>
    <property type="project" value="TreeGrafter"/>
</dbReference>
<dbReference type="GO" id="GO:0043491">
    <property type="term" value="P:phosphatidylinositol 3-kinase/protein kinase B signal transduction"/>
    <property type="evidence" value="ECO:0007669"/>
    <property type="project" value="TreeGrafter"/>
</dbReference>
<dbReference type="InterPro" id="IPR015433">
    <property type="entry name" value="PI3/4_kinase"/>
</dbReference>
<dbReference type="Gene3D" id="3.30.1010.10">
    <property type="entry name" value="Phosphatidylinositol 3-kinase Catalytic Subunit, Chain A, domain 4"/>
    <property type="match status" value="1"/>
</dbReference>
<dbReference type="InterPro" id="IPR011009">
    <property type="entry name" value="Kinase-like_dom_sf"/>
</dbReference>
<evidence type="ECO:0000259" key="5">
    <source>
        <dbReference type="PROSITE" id="PS51545"/>
    </source>
</evidence>
<dbReference type="SUPFAM" id="SSF56112">
    <property type="entry name" value="Protein kinase-like (PK-like)"/>
    <property type="match status" value="1"/>
</dbReference>
<dbReference type="PROSITE" id="PS00915">
    <property type="entry name" value="PI3_4_KINASE_1"/>
    <property type="match status" value="1"/>
</dbReference>
<evidence type="ECO:0000313" key="6">
    <source>
        <dbReference type="EMBL" id="CEM49719.1"/>
    </source>
</evidence>
<feature type="region of interest" description="Disordered" evidence="3">
    <location>
        <begin position="9"/>
        <end position="38"/>
    </location>
</feature>
<dbReference type="EMBL" id="CDMZ01004429">
    <property type="protein sequence ID" value="CEM49719.1"/>
    <property type="molecule type" value="Genomic_DNA"/>
</dbReference>
<dbReference type="InterPro" id="IPR016024">
    <property type="entry name" value="ARM-type_fold"/>
</dbReference>
<dbReference type="GO" id="GO:0048015">
    <property type="term" value="P:phosphatidylinositol-mediated signaling"/>
    <property type="evidence" value="ECO:0007669"/>
    <property type="project" value="TreeGrafter"/>
</dbReference>
<dbReference type="InterPro" id="IPR018936">
    <property type="entry name" value="PI3/4_kinase_CS"/>
</dbReference>
<evidence type="ECO:0000256" key="1">
    <source>
        <dbReference type="ARBA" id="ARBA00022679"/>
    </source>
</evidence>
<dbReference type="GO" id="GO:0016477">
    <property type="term" value="P:cell migration"/>
    <property type="evidence" value="ECO:0007669"/>
    <property type="project" value="TreeGrafter"/>
</dbReference>
<sequence>VDTLHALLKKSATTPRNQKNEDEGETPTSEQKQATDLEMGGGVRSLGLTLSVPELGVEEKGGGLDLFAESLEFGWAILDPLDAVAILDSRFADEQVRKFAVMRIAALGDDDLAMLLVQLVQDLETESEVVETFVNVAGLVKCTPKSKQVTSMRQAAGLRVEKCKVMSSKKLPLWIVFKNADREGGSINTIFKCGDDLRQDILTLQLISLIDNIWLQKGSFA</sequence>
<evidence type="ECO:0000256" key="2">
    <source>
        <dbReference type="ARBA" id="ARBA00022777"/>
    </source>
</evidence>
<dbReference type="GO" id="GO:0035005">
    <property type="term" value="F:1-phosphatidylinositol-4-phosphate 3-kinase activity"/>
    <property type="evidence" value="ECO:0007669"/>
    <property type="project" value="TreeGrafter"/>
</dbReference>
<dbReference type="PANTHER" id="PTHR10048:SF14">
    <property type="entry name" value="LD28067P"/>
    <property type="match status" value="1"/>
</dbReference>
<dbReference type="AlphaFoldDB" id="A0A0G4HYU9"/>
<name>A0A0G4HYU9_9ALVE</name>
<evidence type="ECO:0008006" key="7">
    <source>
        <dbReference type="Google" id="ProtNLM"/>
    </source>
</evidence>
<dbReference type="GO" id="GO:0016303">
    <property type="term" value="F:1-phosphatidylinositol-3-kinase activity"/>
    <property type="evidence" value="ECO:0007669"/>
    <property type="project" value="TreeGrafter"/>
</dbReference>
<dbReference type="InterPro" id="IPR001263">
    <property type="entry name" value="PI3K_accessory_dom"/>
</dbReference>
<dbReference type="GO" id="GO:0005886">
    <property type="term" value="C:plasma membrane"/>
    <property type="evidence" value="ECO:0007669"/>
    <property type="project" value="TreeGrafter"/>
</dbReference>
<dbReference type="SUPFAM" id="SSF48371">
    <property type="entry name" value="ARM repeat"/>
    <property type="match status" value="1"/>
</dbReference>
<dbReference type="PROSITE" id="PS50290">
    <property type="entry name" value="PI3_4_KINASE_3"/>
    <property type="match status" value="1"/>
</dbReference>
<dbReference type="InterPro" id="IPR000403">
    <property type="entry name" value="PI3/4_kinase_cat_dom"/>
</dbReference>
<feature type="domain" description="PI3K/PI4K catalytic" evidence="4">
    <location>
        <begin position="159"/>
        <end position="221"/>
    </location>
</feature>
<proteinExistence type="predicted"/>
<dbReference type="Pfam" id="PF00613">
    <property type="entry name" value="PI3Ka"/>
    <property type="match status" value="1"/>
</dbReference>